<dbReference type="GO" id="GO:0005524">
    <property type="term" value="F:ATP binding"/>
    <property type="evidence" value="ECO:0007669"/>
    <property type="project" value="UniProtKB-KW"/>
</dbReference>
<keyword evidence="5 10" id="KW-0694">RNA-binding</keyword>
<dbReference type="InterPro" id="IPR002307">
    <property type="entry name" value="Tyr-tRNA-ligase"/>
</dbReference>
<organism evidence="13">
    <name type="scientific">uncultured bacterium</name>
    <name type="common">gcode 4</name>
    <dbReference type="NCBI Taxonomy" id="1234023"/>
    <lineage>
        <taxon>Bacteria</taxon>
        <taxon>environmental samples</taxon>
    </lineage>
</organism>
<evidence type="ECO:0000256" key="3">
    <source>
        <dbReference type="ARBA" id="ARBA00022741"/>
    </source>
</evidence>
<name>K1XJ52_9BACT</name>
<keyword evidence="3 11" id="KW-0547">Nucleotide-binding</keyword>
<comment type="catalytic activity">
    <reaction evidence="8">
        <text>tRNA(Tyr) + L-tyrosine + ATP = L-tyrosyl-tRNA(Tyr) + AMP + diphosphate + H(+)</text>
        <dbReference type="Rhea" id="RHEA:10220"/>
        <dbReference type="Rhea" id="RHEA-COMP:9706"/>
        <dbReference type="Rhea" id="RHEA-COMP:9707"/>
        <dbReference type="ChEBI" id="CHEBI:15378"/>
        <dbReference type="ChEBI" id="CHEBI:30616"/>
        <dbReference type="ChEBI" id="CHEBI:33019"/>
        <dbReference type="ChEBI" id="CHEBI:58315"/>
        <dbReference type="ChEBI" id="CHEBI:78442"/>
        <dbReference type="ChEBI" id="CHEBI:78536"/>
        <dbReference type="ChEBI" id="CHEBI:456215"/>
        <dbReference type="EC" id="6.1.1.1"/>
    </reaction>
</comment>
<dbReference type="Pfam" id="PF22421">
    <property type="entry name" value="SYY_C-terminal"/>
    <property type="match status" value="1"/>
</dbReference>
<evidence type="ECO:0000256" key="6">
    <source>
        <dbReference type="ARBA" id="ARBA00022917"/>
    </source>
</evidence>
<evidence type="ECO:0000256" key="10">
    <source>
        <dbReference type="PROSITE-ProRule" id="PRU00182"/>
    </source>
</evidence>
<dbReference type="CDD" id="cd00805">
    <property type="entry name" value="TyrRS_core"/>
    <property type="match status" value="1"/>
</dbReference>
<dbReference type="InterPro" id="IPR024088">
    <property type="entry name" value="Tyr-tRNA-ligase_bac-type"/>
</dbReference>
<dbReference type="Gene3D" id="3.10.290.10">
    <property type="entry name" value="RNA-binding S4 domain"/>
    <property type="match status" value="1"/>
</dbReference>
<evidence type="ECO:0000313" key="13">
    <source>
        <dbReference type="EMBL" id="EKD25191.1"/>
    </source>
</evidence>
<dbReference type="Pfam" id="PF00579">
    <property type="entry name" value="tRNA-synt_1b"/>
    <property type="match status" value="1"/>
</dbReference>
<evidence type="ECO:0000256" key="8">
    <source>
        <dbReference type="ARBA" id="ARBA00048248"/>
    </source>
</evidence>
<dbReference type="AlphaFoldDB" id="K1XJ52"/>
<dbReference type="InterPro" id="IPR054608">
    <property type="entry name" value="SYY-like_C"/>
</dbReference>
<comment type="caution">
    <text evidence="13">The sequence shown here is derived from an EMBL/GenBank/DDBJ whole genome shotgun (WGS) entry which is preliminary data.</text>
</comment>
<dbReference type="InterPro" id="IPR002305">
    <property type="entry name" value="aa-tRNA-synth_Ic"/>
</dbReference>
<dbReference type="InterPro" id="IPR036986">
    <property type="entry name" value="S4_RNA-bd_sf"/>
</dbReference>
<comment type="similarity">
    <text evidence="11">Belongs to the class-I aminoacyl-tRNA synthetase family.</text>
</comment>
<evidence type="ECO:0000256" key="2">
    <source>
        <dbReference type="ARBA" id="ARBA00022598"/>
    </source>
</evidence>
<dbReference type="Gene3D" id="3.40.50.620">
    <property type="entry name" value="HUPs"/>
    <property type="match status" value="1"/>
</dbReference>
<evidence type="ECO:0000259" key="12">
    <source>
        <dbReference type="Pfam" id="PF22421"/>
    </source>
</evidence>
<keyword evidence="7 11" id="KW-0030">Aminoacyl-tRNA synthetase</keyword>
<evidence type="ECO:0000256" key="5">
    <source>
        <dbReference type="ARBA" id="ARBA00022884"/>
    </source>
</evidence>
<accession>K1XJ52</accession>
<keyword evidence="2 11" id="KW-0436">Ligase</keyword>
<sequence length="429" mass="50137">MKLREEREQRGIINQFSNEKVFDLLDAGGQKFYIWFDPSADSLQLGNMFSVMAAIHLMRYGNKCYFLVGWATGMIGDPSLKDAERKFLSEEELRHNEQCIYNQLKHFLENIQKNYDIKFDYEMVDNYDFYKNMNYLKFLSEVGKYITVNTMIAKESVKKRIEDPDKSITYAEFSYMLIQGYDFVHLYQNEGVKIQLWWSDQRWNVTTGMEIIRKKLDQEAFCLTIPLITDASGKKFWKSEWNAIWVDEKKNSPYFVYQFFMNVEDALVGKLLKVFSLKTVAEIDIIVAKHMENPSDRYGQKELANRVVEVLFWKDAVKQAEKISEIFFGQGDKLETIKIMSSDDIKALQKETGGTTITNYEWSIINIFTQAGLTESNGEAKKLIASGWLYCNENKITDLQHMITKQDFINGVLLLRKGKKQFKIVNLVS</sequence>
<keyword evidence="4 11" id="KW-0067">ATP-binding</keyword>
<feature type="domain" description="Tyrosine--tRNA ligase SYY-like C-terminal" evidence="12">
    <location>
        <begin position="344"/>
        <end position="425"/>
    </location>
</feature>
<dbReference type="PRINTS" id="PR01040">
    <property type="entry name" value="TRNASYNTHTYR"/>
</dbReference>
<proteinExistence type="inferred from homology"/>
<evidence type="ECO:0000256" key="4">
    <source>
        <dbReference type="ARBA" id="ARBA00022840"/>
    </source>
</evidence>
<keyword evidence="6 11" id="KW-0648">Protein biosynthesis</keyword>
<dbReference type="EC" id="6.1.1.1" evidence="1 9"/>
<evidence type="ECO:0000256" key="11">
    <source>
        <dbReference type="RuleBase" id="RU363036"/>
    </source>
</evidence>
<protein>
    <recommendedName>
        <fullName evidence="1 9">Tyrosine--tRNA ligase</fullName>
        <ecNumber evidence="1 9">6.1.1.1</ecNumber>
    </recommendedName>
</protein>
<reference evidence="13" key="1">
    <citation type="journal article" date="2012" name="Science">
        <title>Fermentation, hydrogen, and sulfur metabolism in multiple uncultivated bacterial phyla.</title>
        <authorList>
            <person name="Wrighton K.C."/>
            <person name="Thomas B.C."/>
            <person name="Sharon I."/>
            <person name="Miller C.S."/>
            <person name="Castelle C.J."/>
            <person name="VerBerkmoes N.C."/>
            <person name="Wilkins M.J."/>
            <person name="Hettich R.L."/>
            <person name="Lipton M.S."/>
            <person name="Williams K.H."/>
            <person name="Long P.E."/>
            <person name="Banfield J.F."/>
        </authorList>
    </citation>
    <scope>NUCLEOTIDE SEQUENCE [LARGE SCALE GENOMIC DNA]</scope>
</reference>
<dbReference type="InterPro" id="IPR014729">
    <property type="entry name" value="Rossmann-like_a/b/a_fold"/>
</dbReference>
<dbReference type="GO" id="GO:0005829">
    <property type="term" value="C:cytosol"/>
    <property type="evidence" value="ECO:0007669"/>
    <property type="project" value="TreeGrafter"/>
</dbReference>
<dbReference type="PROSITE" id="PS50889">
    <property type="entry name" value="S4"/>
    <property type="match status" value="1"/>
</dbReference>
<evidence type="ECO:0000256" key="1">
    <source>
        <dbReference type="ARBA" id="ARBA00013160"/>
    </source>
</evidence>
<gene>
    <name evidence="13" type="ORF">ACD_80C00109G0011</name>
</gene>
<dbReference type="SUPFAM" id="SSF55174">
    <property type="entry name" value="Alpha-L RNA-binding motif"/>
    <property type="match status" value="1"/>
</dbReference>
<dbReference type="NCBIfam" id="TIGR00234">
    <property type="entry name" value="tyrS"/>
    <property type="match status" value="1"/>
</dbReference>
<dbReference type="SUPFAM" id="SSF52374">
    <property type="entry name" value="Nucleotidylyl transferase"/>
    <property type="match status" value="1"/>
</dbReference>
<evidence type="ECO:0000256" key="7">
    <source>
        <dbReference type="ARBA" id="ARBA00023146"/>
    </source>
</evidence>
<dbReference type="GO" id="GO:0003723">
    <property type="term" value="F:RNA binding"/>
    <property type="evidence" value="ECO:0007669"/>
    <property type="project" value="UniProtKB-KW"/>
</dbReference>
<dbReference type="Gene3D" id="1.10.240.10">
    <property type="entry name" value="Tyrosyl-Transfer RNA Synthetase"/>
    <property type="match status" value="1"/>
</dbReference>
<evidence type="ECO:0000256" key="9">
    <source>
        <dbReference type="NCBIfam" id="TIGR00234"/>
    </source>
</evidence>
<dbReference type="GO" id="GO:0006437">
    <property type="term" value="P:tyrosyl-tRNA aminoacylation"/>
    <property type="evidence" value="ECO:0007669"/>
    <property type="project" value="UniProtKB-UniRule"/>
</dbReference>
<dbReference type="EMBL" id="AMFJ01036116">
    <property type="protein sequence ID" value="EKD25191.1"/>
    <property type="molecule type" value="Genomic_DNA"/>
</dbReference>
<dbReference type="PANTHER" id="PTHR11766:SF0">
    <property type="entry name" value="TYROSINE--TRNA LIGASE, MITOCHONDRIAL"/>
    <property type="match status" value="1"/>
</dbReference>
<dbReference type="PANTHER" id="PTHR11766">
    <property type="entry name" value="TYROSYL-TRNA SYNTHETASE"/>
    <property type="match status" value="1"/>
</dbReference>
<dbReference type="GO" id="GO:0004831">
    <property type="term" value="F:tyrosine-tRNA ligase activity"/>
    <property type="evidence" value="ECO:0007669"/>
    <property type="project" value="UniProtKB-UniRule"/>
</dbReference>